<dbReference type="STRING" id="1229726.GRFL_2479"/>
<reference evidence="1 2" key="1">
    <citation type="submission" date="2016-07" db="EMBL/GenBank/DDBJ databases">
        <title>Multi-omics approach to identify versatile polysaccharide utilization systems of a marine flavobacterium Gramella flava.</title>
        <authorList>
            <person name="Tang K."/>
        </authorList>
    </citation>
    <scope>NUCLEOTIDE SEQUENCE [LARGE SCALE GENOMIC DNA]</scope>
    <source>
        <strain evidence="1 2">JLT2011</strain>
    </source>
</reference>
<protein>
    <submittedName>
        <fullName evidence="1">Uncharacterized protein</fullName>
    </submittedName>
</protein>
<sequence length="252" mass="29775">MFNLEPLKRKKMKLKISRTNIQSRLTHQRNKQTSEESLLQEVCQILQNSGKSDEAILKSLQEENSEVSNEFIFDELESDRIYHIDQIYKICVDYRLRFLDSRYFKSTLPSEALQKIKALEKTHQTELKGFKILAPSKLFKLENADDPLLFAPIGNDYYYLIHKWGNDLHPLRKMMMWPFKSLENLIVLLLAVSFLLALMVPEGLFSQHQTTTEFLMIFFFMFKWVAGLAIFYGFKKGKNFNTEIWNSKFYNA</sequence>
<name>A0A1L7I7N2_9FLAO</name>
<dbReference type="KEGG" id="gfl:GRFL_2479"/>
<proteinExistence type="predicted"/>
<dbReference type="EMBL" id="CP016359">
    <property type="protein sequence ID" value="APU69203.1"/>
    <property type="molecule type" value="Genomic_DNA"/>
</dbReference>
<organism evidence="1 2">
    <name type="scientific">Christiangramia flava JLT2011</name>
    <dbReference type="NCBI Taxonomy" id="1229726"/>
    <lineage>
        <taxon>Bacteria</taxon>
        <taxon>Pseudomonadati</taxon>
        <taxon>Bacteroidota</taxon>
        <taxon>Flavobacteriia</taxon>
        <taxon>Flavobacteriales</taxon>
        <taxon>Flavobacteriaceae</taxon>
        <taxon>Christiangramia</taxon>
    </lineage>
</organism>
<evidence type="ECO:0000313" key="1">
    <source>
        <dbReference type="EMBL" id="APU69203.1"/>
    </source>
</evidence>
<gene>
    <name evidence="1" type="ORF">GRFL_2479</name>
</gene>
<dbReference type="AlphaFoldDB" id="A0A1L7I7N2"/>
<evidence type="ECO:0000313" key="2">
    <source>
        <dbReference type="Proteomes" id="UP000186230"/>
    </source>
</evidence>
<keyword evidence="2" id="KW-1185">Reference proteome</keyword>
<dbReference type="Proteomes" id="UP000186230">
    <property type="component" value="Chromosome"/>
</dbReference>
<accession>A0A1L7I7N2</accession>